<gene>
    <name evidence="2" type="ORF">D8794_05730</name>
</gene>
<name>A0A3R9KH91_STRCR</name>
<dbReference type="AlphaFoldDB" id="A0A3R9KH91"/>
<feature type="transmembrane region" description="Helical" evidence="1">
    <location>
        <begin position="213"/>
        <end position="237"/>
    </location>
</feature>
<evidence type="ECO:0000313" key="3">
    <source>
        <dbReference type="Proteomes" id="UP000277890"/>
    </source>
</evidence>
<sequence>MVKNKKKNRTENSAYLNERYHGPLITNEVVLGYIKIYPWINLFFSILLVGIGLKGWYSDYYGVIRGVFTTCVVINLLGIILSFFHDLINQFKSLTYILIALVVGTNILWLDFIGMTSFLSKNNSTVPADFSSEKVLFYTIPLIFLFIFSTALYSWYYLPKNQGKIWAFNRWETYGGKEKGKKQERLFNFGVAFVAVMLVPAILTGYIENVFGISFGILITVTLPAVMVDAVYAAIYIRKHPDYDELN</sequence>
<keyword evidence="1" id="KW-0812">Transmembrane</keyword>
<dbReference type="RefSeq" id="WP_125371236.1">
    <property type="nucleotide sequence ID" value="NZ_RJPO01000006.1"/>
</dbReference>
<feature type="transmembrane region" description="Helical" evidence="1">
    <location>
        <begin position="186"/>
        <end position="207"/>
    </location>
</feature>
<evidence type="ECO:0000256" key="1">
    <source>
        <dbReference type="SAM" id="Phobius"/>
    </source>
</evidence>
<feature type="transmembrane region" description="Helical" evidence="1">
    <location>
        <begin position="96"/>
        <end position="115"/>
    </location>
</feature>
<protein>
    <submittedName>
        <fullName evidence="2">Uncharacterized protein</fullName>
    </submittedName>
</protein>
<keyword evidence="1" id="KW-1133">Transmembrane helix</keyword>
<feature type="transmembrane region" description="Helical" evidence="1">
    <location>
        <begin position="36"/>
        <end position="57"/>
    </location>
</feature>
<dbReference type="Proteomes" id="UP000277890">
    <property type="component" value="Unassembled WGS sequence"/>
</dbReference>
<keyword evidence="1" id="KW-0472">Membrane</keyword>
<reference evidence="2 3" key="1">
    <citation type="submission" date="2018-11" db="EMBL/GenBank/DDBJ databases">
        <title>Species Designations Belie Phenotypic and Genotypic Heterogeneity in Oral Streptococci.</title>
        <authorList>
            <person name="Velsko I."/>
        </authorList>
    </citation>
    <scope>NUCLEOTIDE SEQUENCE [LARGE SCALE GENOMIC DNA]</scope>
    <source>
        <strain evidence="2 3">A54</strain>
    </source>
</reference>
<comment type="caution">
    <text evidence="2">The sequence shown here is derived from an EMBL/GenBank/DDBJ whole genome shotgun (WGS) entry which is preliminary data.</text>
</comment>
<accession>A0A3R9KH91</accession>
<evidence type="ECO:0000313" key="2">
    <source>
        <dbReference type="EMBL" id="RSJ85802.1"/>
    </source>
</evidence>
<proteinExistence type="predicted"/>
<dbReference type="EMBL" id="RJPQ01000006">
    <property type="protein sequence ID" value="RSJ85802.1"/>
    <property type="molecule type" value="Genomic_DNA"/>
</dbReference>
<feature type="transmembrane region" description="Helical" evidence="1">
    <location>
        <begin position="135"/>
        <end position="158"/>
    </location>
</feature>
<feature type="transmembrane region" description="Helical" evidence="1">
    <location>
        <begin position="63"/>
        <end position="84"/>
    </location>
</feature>
<organism evidence="2 3">
    <name type="scientific">Streptococcus cristatus</name>
    <dbReference type="NCBI Taxonomy" id="45634"/>
    <lineage>
        <taxon>Bacteria</taxon>
        <taxon>Bacillati</taxon>
        <taxon>Bacillota</taxon>
        <taxon>Bacilli</taxon>
        <taxon>Lactobacillales</taxon>
        <taxon>Streptococcaceae</taxon>
        <taxon>Streptococcus</taxon>
    </lineage>
</organism>